<feature type="transmembrane region" description="Helical" evidence="2">
    <location>
        <begin position="38"/>
        <end position="60"/>
    </location>
</feature>
<accession>A0AAX6MA30</accession>
<protein>
    <submittedName>
        <fullName evidence="3">Uncharacterized protein</fullName>
    </submittedName>
</protein>
<organism evidence="3 4">
    <name type="scientific">Daldinia eschscholtzii</name>
    <dbReference type="NCBI Taxonomy" id="292717"/>
    <lineage>
        <taxon>Eukaryota</taxon>
        <taxon>Fungi</taxon>
        <taxon>Dikarya</taxon>
        <taxon>Ascomycota</taxon>
        <taxon>Pezizomycotina</taxon>
        <taxon>Sordariomycetes</taxon>
        <taxon>Xylariomycetidae</taxon>
        <taxon>Xylariales</taxon>
        <taxon>Hypoxylaceae</taxon>
        <taxon>Daldinia</taxon>
    </lineage>
</organism>
<name>A0AAX6MA30_9PEZI</name>
<evidence type="ECO:0000256" key="2">
    <source>
        <dbReference type="SAM" id="Phobius"/>
    </source>
</evidence>
<dbReference type="AlphaFoldDB" id="A0AAX6MA30"/>
<proteinExistence type="predicted"/>
<keyword evidence="2" id="KW-0812">Transmembrane</keyword>
<evidence type="ECO:0000313" key="4">
    <source>
        <dbReference type="Proteomes" id="UP001369815"/>
    </source>
</evidence>
<sequence length="256" mass="28378">MDSSSDALPPGTDLCQVPTGIAPPGQSSDLNSTDLKSLTISLSLILTTIAVIFGLGRLYVNFRKLAVGDCAKYFRHIWNLPLCWMNEQYRKSRDSATVLSTLYRVALDEYSYMAMLRETKAPLLSGVVQTNVTLIICSTTAFVNFVRHHLLELRVLKALRSTLRVNGSATGRHGLSGSWRNPNHPRTGRDIPPNQNRRSLMNMSEYAEISDTWLLNNRAAIDPERQKNTLVAGAEDNEDGIDLKVLRTGGTGHYSS</sequence>
<evidence type="ECO:0000313" key="3">
    <source>
        <dbReference type="EMBL" id="KAK6949237.1"/>
    </source>
</evidence>
<keyword evidence="4" id="KW-1185">Reference proteome</keyword>
<evidence type="ECO:0000256" key="1">
    <source>
        <dbReference type="SAM" id="MobiDB-lite"/>
    </source>
</evidence>
<comment type="caution">
    <text evidence="3">The sequence shown here is derived from an EMBL/GenBank/DDBJ whole genome shotgun (WGS) entry which is preliminary data.</text>
</comment>
<keyword evidence="2" id="KW-0472">Membrane</keyword>
<dbReference type="Proteomes" id="UP001369815">
    <property type="component" value="Unassembled WGS sequence"/>
</dbReference>
<feature type="region of interest" description="Disordered" evidence="1">
    <location>
        <begin position="172"/>
        <end position="196"/>
    </location>
</feature>
<dbReference type="EMBL" id="JBANMG010000009">
    <property type="protein sequence ID" value="KAK6949237.1"/>
    <property type="molecule type" value="Genomic_DNA"/>
</dbReference>
<keyword evidence="2" id="KW-1133">Transmembrane helix</keyword>
<reference evidence="3 4" key="1">
    <citation type="journal article" date="2024" name="Front Chem Biol">
        <title>Unveiling the potential of Daldinia eschscholtzii MFLUCC 19-0629 through bioactivity and bioinformatics studies for enhanced sustainable agriculture production.</title>
        <authorList>
            <person name="Brooks S."/>
            <person name="Weaver J.A."/>
            <person name="Klomchit A."/>
            <person name="Alharthi S.A."/>
            <person name="Onlamun T."/>
            <person name="Nurani R."/>
            <person name="Vong T.K."/>
            <person name="Alberti F."/>
            <person name="Greco C."/>
        </authorList>
    </citation>
    <scope>NUCLEOTIDE SEQUENCE [LARGE SCALE GENOMIC DNA]</scope>
    <source>
        <strain evidence="3">MFLUCC 19-0629</strain>
    </source>
</reference>
<gene>
    <name evidence="3" type="ORF">Daesc_009311</name>
</gene>